<dbReference type="RefSeq" id="WP_148747786.1">
    <property type="nucleotide sequence ID" value="NZ_PJAI02000045.1"/>
</dbReference>
<keyword evidence="2" id="KW-1185">Reference proteome</keyword>
<evidence type="ECO:0000313" key="2">
    <source>
        <dbReference type="Proteomes" id="UP000815846"/>
    </source>
</evidence>
<dbReference type="EMBL" id="PJAI02000045">
    <property type="protein sequence ID" value="TYK64179.1"/>
    <property type="molecule type" value="Genomic_DNA"/>
</dbReference>
<organism evidence="1 2">
    <name type="scientific">Colwellia echini</name>
    <dbReference type="NCBI Taxonomy" id="1982103"/>
    <lineage>
        <taxon>Bacteria</taxon>
        <taxon>Pseudomonadati</taxon>
        <taxon>Pseudomonadota</taxon>
        <taxon>Gammaproteobacteria</taxon>
        <taxon>Alteromonadales</taxon>
        <taxon>Colwelliaceae</taxon>
        <taxon>Colwellia</taxon>
    </lineage>
</organism>
<comment type="caution">
    <text evidence="1">The sequence shown here is derived from an EMBL/GenBank/DDBJ whole genome shotgun (WGS) entry which is preliminary data.</text>
</comment>
<evidence type="ECO:0000313" key="1">
    <source>
        <dbReference type="EMBL" id="TYK64179.1"/>
    </source>
</evidence>
<proteinExistence type="predicted"/>
<accession>A0ABY3MSQ5</accession>
<evidence type="ECO:0008006" key="3">
    <source>
        <dbReference type="Google" id="ProtNLM"/>
    </source>
</evidence>
<name>A0ABY3MSQ5_9GAMM</name>
<sequence length="69" mass="7854">MFGLKIPARNELTITNRKSLSDPTSTRELPCFDDTAKNWSIGFGAYITEGWCMVLSDIDIVYLGLTYRF</sequence>
<dbReference type="Proteomes" id="UP000815846">
    <property type="component" value="Unassembled WGS sequence"/>
</dbReference>
<reference evidence="1 2" key="1">
    <citation type="submission" date="2019-08" db="EMBL/GenBank/DDBJ databases">
        <title>Microbe sample from Colwellia echini.</title>
        <authorList>
            <person name="Christiansen L."/>
            <person name="Pathiraja D."/>
            <person name="Schultz-Johansen M."/>
            <person name="Choi I.-G."/>
            <person name="Stougaard P."/>
        </authorList>
    </citation>
    <scope>NUCLEOTIDE SEQUENCE [LARGE SCALE GENOMIC DNA]</scope>
    <source>
        <strain evidence="1 2">A3</strain>
    </source>
</reference>
<gene>
    <name evidence="1" type="ORF">CWS31_017020</name>
</gene>
<protein>
    <recommendedName>
        <fullName evidence="3">Outer membrane protein beta-barrel domain-containing protein</fullName>
    </recommendedName>
</protein>